<keyword evidence="3 8" id="KW-0732">Signal</keyword>
<evidence type="ECO:0000256" key="6">
    <source>
        <dbReference type="ARBA" id="ARBA00023180"/>
    </source>
</evidence>
<dbReference type="AlphaFoldDB" id="A0AAE2D8N9"/>
<evidence type="ECO:0000256" key="2">
    <source>
        <dbReference type="ARBA" id="ARBA00022692"/>
    </source>
</evidence>
<dbReference type="PANTHER" id="PTHR11506">
    <property type="entry name" value="LYSOSOME-ASSOCIATED MEMBRANE GLYCOPROTEIN"/>
    <property type="match status" value="1"/>
</dbReference>
<dbReference type="GO" id="GO:0005886">
    <property type="term" value="C:plasma membrane"/>
    <property type="evidence" value="ECO:0007669"/>
    <property type="project" value="TreeGrafter"/>
</dbReference>
<name>A0AAE2D8N9_SCHME</name>
<keyword evidence="4 7" id="KW-1133">Transmembrane helix</keyword>
<dbReference type="EMBL" id="JALJAT010000001">
    <property type="protein sequence ID" value="KAK4475182.1"/>
    <property type="molecule type" value="Genomic_DNA"/>
</dbReference>
<dbReference type="GO" id="GO:0031902">
    <property type="term" value="C:late endosome membrane"/>
    <property type="evidence" value="ECO:0007669"/>
    <property type="project" value="TreeGrafter"/>
</dbReference>
<reference evidence="9" key="2">
    <citation type="journal article" date="2023" name="Infect Dis Poverty">
        <title>Chromosome-scale genome of the human blood fluke Schistosoma mekongi and its implications for public health.</title>
        <authorList>
            <person name="Zhou M."/>
            <person name="Xu L."/>
            <person name="Xu D."/>
            <person name="Chen W."/>
            <person name="Khan J."/>
            <person name="Hu Y."/>
            <person name="Huang H."/>
            <person name="Wei H."/>
            <person name="Zhang Y."/>
            <person name="Chusongsang P."/>
            <person name="Tanasarnprasert K."/>
            <person name="Hu X."/>
            <person name="Limpanont Y."/>
            <person name="Lv Z."/>
        </authorList>
    </citation>
    <scope>NUCLEOTIDE SEQUENCE</scope>
    <source>
        <strain evidence="9">LV_2022a</strain>
    </source>
</reference>
<evidence type="ECO:0000256" key="1">
    <source>
        <dbReference type="ARBA" id="ARBA00004251"/>
    </source>
</evidence>
<accession>A0AAE2D8N9</accession>
<dbReference type="GO" id="GO:0005765">
    <property type="term" value="C:lysosomal membrane"/>
    <property type="evidence" value="ECO:0007669"/>
    <property type="project" value="TreeGrafter"/>
</dbReference>
<dbReference type="GO" id="GO:0072594">
    <property type="term" value="P:establishment of protein localization to organelle"/>
    <property type="evidence" value="ECO:0007669"/>
    <property type="project" value="TreeGrafter"/>
</dbReference>
<gene>
    <name evidence="9" type="ORF">MN116_002264</name>
</gene>
<comment type="subcellular location">
    <subcellularLocation>
        <location evidence="1">Cell membrane</location>
        <topology evidence="1">Single-pass type I membrane protein</topology>
    </subcellularLocation>
</comment>
<evidence type="ECO:0000256" key="5">
    <source>
        <dbReference type="ARBA" id="ARBA00023136"/>
    </source>
</evidence>
<reference evidence="9" key="1">
    <citation type="submission" date="2022-04" db="EMBL/GenBank/DDBJ databases">
        <authorList>
            <person name="Xu L."/>
            <person name="Lv Z."/>
        </authorList>
    </citation>
    <scope>NUCLEOTIDE SEQUENCE</scope>
    <source>
        <strain evidence="9">LV_2022a</strain>
    </source>
</reference>
<evidence type="ECO:0000313" key="9">
    <source>
        <dbReference type="EMBL" id="KAK4475182.1"/>
    </source>
</evidence>
<feature type="transmembrane region" description="Helical" evidence="7">
    <location>
        <begin position="226"/>
        <end position="248"/>
    </location>
</feature>
<keyword evidence="10" id="KW-1185">Reference proteome</keyword>
<keyword evidence="2 7" id="KW-0812">Transmembrane</keyword>
<dbReference type="PANTHER" id="PTHR11506:SF35">
    <property type="entry name" value="LYSOSOME-ASSOCIATED MEMBRANE GLYCOPROTEIN 5"/>
    <property type="match status" value="1"/>
</dbReference>
<comment type="caution">
    <text evidence="9">The sequence shown here is derived from an EMBL/GenBank/DDBJ whole genome shotgun (WGS) entry which is preliminary data.</text>
</comment>
<keyword evidence="6" id="KW-0325">Glycoprotein</keyword>
<feature type="signal peptide" evidence="8">
    <location>
        <begin position="1"/>
        <end position="19"/>
    </location>
</feature>
<evidence type="ECO:0000256" key="7">
    <source>
        <dbReference type="SAM" id="Phobius"/>
    </source>
</evidence>
<dbReference type="Proteomes" id="UP001292079">
    <property type="component" value="Unassembled WGS sequence"/>
</dbReference>
<evidence type="ECO:0000313" key="10">
    <source>
        <dbReference type="Proteomes" id="UP001292079"/>
    </source>
</evidence>
<sequence length="260" mass="29703">MASPGFWSFLFSLLNTVSIQNDRTIVRPDTSTVTPSSTTTTIRHNASSILDFYNTSEILLLTECVAIQSIISFEVNDPKNDLSFNTYLEKTLQNNVTVNGTCEEKKQSLTVIWVSPSDSFDMSLTFDFVEDSQRYDLERIKVTYTTKTGTEIEANTDRGLFTIPVGGYYVCAIQLHRELFVDDNENVKMDIYLLNSTMEAFRLEQRSQFMGHAIDCPSSIQWYKKVPTVVCFTLLLIIVAILLTRILMNFDKRSNYQPIK</sequence>
<dbReference type="Gene3D" id="2.40.160.110">
    <property type="match status" value="1"/>
</dbReference>
<evidence type="ECO:0000256" key="3">
    <source>
        <dbReference type="ARBA" id="ARBA00022729"/>
    </source>
</evidence>
<dbReference type="InterPro" id="IPR002000">
    <property type="entry name" value="Lysosome-assoc_membr_glycop"/>
</dbReference>
<protein>
    <submittedName>
        <fullName evidence="9">Uncharacterized protein</fullName>
    </submittedName>
</protein>
<evidence type="ECO:0000256" key="4">
    <source>
        <dbReference type="ARBA" id="ARBA00022989"/>
    </source>
</evidence>
<proteinExistence type="predicted"/>
<organism evidence="9 10">
    <name type="scientific">Schistosoma mekongi</name>
    <name type="common">Parasitic worm</name>
    <dbReference type="NCBI Taxonomy" id="38744"/>
    <lineage>
        <taxon>Eukaryota</taxon>
        <taxon>Metazoa</taxon>
        <taxon>Spiralia</taxon>
        <taxon>Lophotrochozoa</taxon>
        <taxon>Platyhelminthes</taxon>
        <taxon>Trematoda</taxon>
        <taxon>Digenea</taxon>
        <taxon>Strigeidida</taxon>
        <taxon>Schistosomatoidea</taxon>
        <taxon>Schistosomatidae</taxon>
        <taxon>Schistosoma</taxon>
    </lineage>
</organism>
<evidence type="ECO:0000256" key="8">
    <source>
        <dbReference type="SAM" id="SignalP"/>
    </source>
</evidence>
<feature type="chain" id="PRO_5042057054" evidence="8">
    <location>
        <begin position="20"/>
        <end position="260"/>
    </location>
</feature>
<keyword evidence="5 7" id="KW-0472">Membrane</keyword>